<dbReference type="RefSeq" id="WP_075973569.1">
    <property type="nucleotide sequence ID" value="NZ_MKQR01000007.1"/>
</dbReference>
<keyword evidence="3" id="KW-1133">Transmembrane helix</keyword>
<feature type="transmembrane region" description="Helical" evidence="3">
    <location>
        <begin position="105"/>
        <end position="123"/>
    </location>
</feature>
<name>A0A1Q9LQ64_9PSEU</name>
<organism evidence="4 5">
    <name type="scientific">Actinokineospora bangkokensis</name>
    <dbReference type="NCBI Taxonomy" id="1193682"/>
    <lineage>
        <taxon>Bacteria</taxon>
        <taxon>Bacillati</taxon>
        <taxon>Actinomycetota</taxon>
        <taxon>Actinomycetes</taxon>
        <taxon>Pseudonocardiales</taxon>
        <taxon>Pseudonocardiaceae</taxon>
        <taxon>Actinokineospora</taxon>
    </lineage>
</organism>
<gene>
    <name evidence="4" type="ORF">BJP25_10345</name>
</gene>
<keyword evidence="1" id="KW-0175">Coiled coil</keyword>
<keyword evidence="3" id="KW-0812">Transmembrane</keyword>
<feature type="region of interest" description="Disordered" evidence="2">
    <location>
        <begin position="1"/>
        <end position="96"/>
    </location>
</feature>
<reference evidence="4 5" key="1">
    <citation type="submission" date="2016-10" db="EMBL/GenBank/DDBJ databases">
        <title>The Draft Genome Sequence of Actinokineospora bangkokensis 44EHWT reveals the biosynthetic pathway of antifungal compounds Thailandins with unusual extender unit butylmalonyl-CoA.</title>
        <authorList>
            <person name="Greule A."/>
            <person name="Intra B."/>
            <person name="Flemming S."/>
            <person name="Rommel M.G."/>
            <person name="Panbangred W."/>
            <person name="Bechthold A."/>
        </authorList>
    </citation>
    <scope>NUCLEOTIDE SEQUENCE [LARGE SCALE GENOMIC DNA]</scope>
    <source>
        <strain evidence="4 5">44EHW</strain>
    </source>
</reference>
<proteinExistence type="predicted"/>
<protein>
    <recommendedName>
        <fullName evidence="6">Cell division protein FtsL</fullName>
    </recommendedName>
</protein>
<feature type="coiled-coil region" evidence="1">
    <location>
        <begin position="134"/>
        <end position="161"/>
    </location>
</feature>
<sequence>MTAPARKTEQAPAAEPVDQPRRPVRRRTTTARRGTAEALQTPRRAAERATAPAEEKAGRTRTAAAERAYARRAQREGRPPAHNSNHRRSTATATTTEATPGRASFVVLVIVVLCAGVAATLWLTTQAIADSYRLEAAKQAVTELSEREAQLQREVSREESASALAERARALGMVPGGDPGHIVVGANGEVTVIGDPTPAATPAPVLSPQEIAAQQQAAQEQAAQEQAARDQAARDQAAQQQANQPAGQTPQGQPAPAAGG</sequence>
<evidence type="ECO:0000256" key="2">
    <source>
        <dbReference type="SAM" id="MobiDB-lite"/>
    </source>
</evidence>
<dbReference type="Proteomes" id="UP000186040">
    <property type="component" value="Unassembled WGS sequence"/>
</dbReference>
<feature type="compositionally biased region" description="Low complexity" evidence="2">
    <location>
        <begin position="234"/>
        <end position="260"/>
    </location>
</feature>
<evidence type="ECO:0000256" key="3">
    <source>
        <dbReference type="SAM" id="Phobius"/>
    </source>
</evidence>
<keyword evidence="5" id="KW-1185">Reference proteome</keyword>
<feature type="region of interest" description="Disordered" evidence="2">
    <location>
        <begin position="209"/>
        <end position="260"/>
    </location>
</feature>
<feature type="compositionally biased region" description="Low complexity" evidence="2">
    <location>
        <begin position="212"/>
        <end position="226"/>
    </location>
</feature>
<evidence type="ECO:0000256" key="1">
    <source>
        <dbReference type="SAM" id="Coils"/>
    </source>
</evidence>
<accession>A0A1Q9LQ64</accession>
<dbReference type="OrthoDB" id="4555900at2"/>
<evidence type="ECO:0000313" key="4">
    <source>
        <dbReference type="EMBL" id="OLR94187.1"/>
    </source>
</evidence>
<evidence type="ECO:0000313" key="5">
    <source>
        <dbReference type="Proteomes" id="UP000186040"/>
    </source>
</evidence>
<dbReference type="STRING" id="1193682.BJP25_10345"/>
<evidence type="ECO:0008006" key="6">
    <source>
        <dbReference type="Google" id="ProtNLM"/>
    </source>
</evidence>
<dbReference type="EMBL" id="MKQR01000007">
    <property type="protein sequence ID" value="OLR94187.1"/>
    <property type="molecule type" value="Genomic_DNA"/>
</dbReference>
<dbReference type="AlphaFoldDB" id="A0A1Q9LQ64"/>
<comment type="caution">
    <text evidence="4">The sequence shown here is derived from an EMBL/GenBank/DDBJ whole genome shotgun (WGS) entry which is preliminary data.</text>
</comment>
<keyword evidence="3" id="KW-0472">Membrane</keyword>